<keyword evidence="7" id="KW-1185">Reference proteome</keyword>
<name>A0AAX6FL12_IRIPA</name>
<feature type="compositionally biased region" description="Low complexity" evidence="4">
    <location>
        <begin position="132"/>
        <end position="145"/>
    </location>
</feature>
<accession>A0AAX6FL12</accession>
<feature type="domain" description="Cyclin-dependent kinase inhibitor" evidence="5">
    <location>
        <begin position="159"/>
        <end position="201"/>
    </location>
</feature>
<dbReference type="InterPro" id="IPR044898">
    <property type="entry name" value="CDI_dom_sf"/>
</dbReference>
<reference evidence="6" key="1">
    <citation type="journal article" date="2023" name="GigaByte">
        <title>Genome assembly of the bearded iris, Iris pallida Lam.</title>
        <authorList>
            <person name="Bruccoleri R.E."/>
            <person name="Oakeley E.J."/>
            <person name="Faust A.M.E."/>
            <person name="Altorfer M."/>
            <person name="Dessus-Babus S."/>
            <person name="Burckhardt D."/>
            <person name="Oertli M."/>
            <person name="Naumann U."/>
            <person name="Petersen F."/>
            <person name="Wong J."/>
        </authorList>
    </citation>
    <scope>NUCLEOTIDE SEQUENCE</scope>
    <source>
        <strain evidence="6">GSM-AAB239-AS_SAM_17_03QT</strain>
    </source>
</reference>
<evidence type="ECO:0000256" key="4">
    <source>
        <dbReference type="SAM" id="MobiDB-lite"/>
    </source>
</evidence>
<feature type="compositionally biased region" description="Low complexity" evidence="4">
    <location>
        <begin position="54"/>
        <end position="64"/>
    </location>
</feature>
<evidence type="ECO:0000313" key="6">
    <source>
        <dbReference type="EMBL" id="KAJ6817107.1"/>
    </source>
</evidence>
<evidence type="ECO:0000313" key="7">
    <source>
        <dbReference type="Proteomes" id="UP001140949"/>
    </source>
</evidence>
<dbReference type="InterPro" id="IPR044275">
    <property type="entry name" value="KRP"/>
</dbReference>
<dbReference type="PANTHER" id="PTHR46776">
    <property type="entry name" value="CYCLIN-DEPENDENT KINASE INHIBITOR 4-RELATED"/>
    <property type="match status" value="1"/>
</dbReference>
<feature type="compositionally biased region" description="Basic and acidic residues" evidence="4">
    <location>
        <begin position="77"/>
        <end position="87"/>
    </location>
</feature>
<reference evidence="6" key="2">
    <citation type="submission" date="2023-04" db="EMBL/GenBank/DDBJ databases">
        <authorList>
            <person name="Bruccoleri R.E."/>
            <person name="Oakeley E.J."/>
            <person name="Faust A.-M."/>
            <person name="Dessus-Babus S."/>
            <person name="Altorfer M."/>
            <person name="Burckhardt D."/>
            <person name="Oertli M."/>
            <person name="Naumann U."/>
            <person name="Petersen F."/>
            <person name="Wong J."/>
        </authorList>
    </citation>
    <scope>NUCLEOTIDE SEQUENCE</scope>
    <source>
        <strain evidence="6">GSM-AAB239-AS_SAM_17_03QT</strain>
        <tissue evidence="6">Leaf</tissue>
    </source>
</reference>
<protein>
    <recommendedName>
        <fullName evidence="3">Cyclin-dependent kinase inhibitor</fullName>
    </recommendedName>
</protein>
<proteinExistence type="inferred from homology"/>
<dbReference type="GO" id="GO:0004861">
    <property type="term" value="F:cyclin-dependent protein serine/threonine kinase inhibitor activity"/>
    <property type="evidence" value="ECO:0007669"/>
    <property type="project" value="UniProtKB-UniRule"/>
</dbReference>
<dbReference type="GO" id="GO:0051726">
    <property type="term" value="P:regulation of cell cycle"/>
    <property type="evidence" value="ECO:0007669"/>
    <property type="project" value="InterPro"/>
</dbReference>
<organism evidence="6 7">
    <name type="scientific">Iris pallida</name>
    <name type="common">Sweet iris</name>
    <dbReference type="NCBI Taxonomy" id="29817"/>
    <lineage>
        <taxon>Eukaryota</taxon>
        <taxon>Viridiplantae</taxon>
        <taxon>Streptophyta</taxon>
        <taxon>Embryophyta</taxon>
        <taxon>Tracheophyta</taxon>
        <taxon>Spermatophyta</taxon>
        <taxon>Magnoliopsida</taxon>
        <taxon>Liliopsida</taxon>
        <taxon>Asparagales</taxon>
        <taxon>Iridaceae</taxon>
        <taxon>Iridoideae</taxon>
        <taxon>Irideae</taxon>
        <taxon>Iris</taxon>
    </lineage>
</organism>
<evidence type="ECO:0000259" key="5">
    <source>
        <dbReference type="Pfam" id="PF02234"/>
    </source>
</evidence>
<dbReference type="AlphaFoldDB" id="A0AAX6FL12"/>
<dbReference type="Pfam" id="PF02234">
    <property type="entry name" value="CDI"/>
    <property type="match status" value="1"/>
</dbReference>
<feature type="compositionally biased region" description="Basic and acidic residues" evidence="4">
    <location>
        <begin position="36"/>
        <end position="53"/>
    </location>
</feature>
<comment type="similarity">
    <text evidence="1 3">Belongs to the CDI family. ICK/KRP subfamily.</text>
</comment>
<comment type="caution">
    <text evidence="6">The sequence shown here is derived from an EMBL/GenBank/DDBJ whole genome shotgun (WGS) entry which is preliminary data.</text>
</comment>
<sequence length="206" mass="23540">MGKYMKKAKPSGEVAAMESTVGVRTRARTLALLQTKHQEHSSYLELRSRRLEKPPSASTPKSKPNLNPRNDKAKKKNGLEGERHRDEEEQEEEEEDEGVAVSFFGENVLDAEPTERTYRETTPCTMIRDPETMGTPGSTTRPTGSIAANRRRQSSMHQNIPTSHDIEEFFAAAERLQQRTFMEKYNFDPVNDCPLPGRYEWLILDQ</sequence>
<evidence type="ECO:0000256" key="2">
    <source>
        <dbReference type="ARBA" id="ARBA00023013"/>
    </source>
</evidence>
<dbReference type="Proteomes" id="UP001140949">
    <property type="component" value="Unassembled WGS sequence"/>
</dbReference>
<dbReference type="InterPro" id="IPR003175">
    <property type="entry name" value="CDI_dom"/>
</dbReference>
<dbReference type="Gene3D" id="4.10.365.10">
    <property type="entry name" value="p27"/>
    <property type="match status" value="1"/>
</dbReference>
<evidence type="ECO:0000256" key="3">
    <source>
        <dbReference type="PIRNR" id="PIRNR017811"/>
    </source>
</evidence>
<gene>
    <name evidence="6" type="ORF">M6B38_413225</name>
</gene>
<dbReference type="PIRSF" id="PIRSF017811">
    <property type="entry name" value="CDK_inhib_pln"/>
    <property type="match status" value="1"/>
</dbReference>
<dbReference type="GO" id="GO:0005634">
    <property type="term" value="C:nucleus"/>
    <property type="evidence" value="ECO:0007669"/>
    <property type="project" value="UniProtKB-UniRule"/>
</dbReference>
<keyword evidence="2 3" id="KW-0649">Protein kinase inhibitor</keyword>
<feature type="region of interest" description="Disordered" evidence="4">
    <location>
        <begin position="1"/>
        <end position="157"/>
    </location>
</feature>
<dbReference type="EMBL" id="JANAVB010027998">
    <property type="protein sequence ID" value="KAJ6817107.1"/>
    <property type="molecule type" value="Genomic_DNA"/>
</dbReference>
<feature type="compositionally biased region" description="Acidic residues" evidence="4">
    <location>
        <begin position="88"/>
        <end position="98"/>
    </location>
</feature>
<evidence type="ECO:0000256" key="1">
    <source>
        <dbReference type="ARBA" id="ARBA00010274"/>
    </source>
</evidence>